<feature type="compositionally biased region" description="Polar residues" evidence="6">
    <location>
        <begin position="1"/>
        <end position="20"/>
    </location>
</feature>
<dbReference type="Proteomes" id="UP001439008">
    <property type="component" value="Unassembled WGS sequence"/>
</dbReference>
<comment type="caution">
    <text evidence="9">The sequence shown here is derived from an EMBL/GenBank/DDBJ whole genome shotgun (WGS) entry which is preliminary data.</text>
</comment>
<name>A0ABV2AIV5_9EUKA</name>
<keyword evidence="4" id="KW-0235">DNA replication</keyword>
<evidence type="ECO:0000256" key="6">
    <source>
        <dbReference type="SAM" id="MobiDB-lite"/>
    </source>
</evidence>
<evidence type="ECO:0000256" key="5">
    <source>
        <dbReference type="ARBA" id="ARBA00023242"/>
    </source>
</evidence>
<keyword evidence="5" id="KW-0539">Nucleus</keyword>
<feature type="region of interest" description="Disordered" evidence="6">
    <location>
        <begin position="1"/>
        <end position="42"/>
    </location>
</feature>
<feature type="domain" description="DNA polymerase alpha/delta/epsilon subunit B" evidence="7">
    <location>
        <begin position="212"/>
        <end position="418"/>
    </location>
</feature>
<comment type="similarity">
    <text evidence="2">Belongs to the DNA polymerase alpha subunit B family.</text>
</comment>
<reference evidence="9 10" key="1">
    <citation type="journal article" date="2024" name="BMC Biol.">
        <title>Comparative genomics of Ascetosporea gives new insight into the evolutionary basis for animal parasitism in Rhizaria.</title>
        <authorList>
            <person name="Hiltunen Thoren M."/>
            <person name="Onut-Brannstrom I."/>
            <person name="Alfjorden A."/>
            <person name="Peckova H."/>
            <person name="Swords F."/>
            <person name="Hooper C."/>
            <person name="Holzer A.S."/>
            <person name="Bass D."/>
            <person name="Burki F."/>
        </authorList>
    </citation>
    <scope>NUCLEOTIDE SEQUENCE [LARGE SCALE GENOMIC DNA]</scope>
    <source>
        <strain evidence="9">20-A016</strain>
    </source>
</reference>
<dbReference type="Gene3D" id="3.60.21.60">
    <property type="match status" value="1"/>
</dbReference>
<feature type="domain" description="DNA polymerase alpha subunit B OB" evidence="8">
    <location>
        <begin position="85"/>
        <end position="192"/>
    </location>
</feature>
<accession>A0ABV2AIV5</accession>
<evidence type="ECO:0000256" key="1">
    <source>
        <dbReference type="ARBA" id="ARBA00004123"/>
    </source>
</evidence>
<evidence type="ECO:0000256" key="4">
    <source>
        <dbReference type="ARBA" id="ARBA00022705"/>
    </source>
</evidence>
<dbReference type="PANTHER" id="PTHR23061:SF12">
    <property type="entry name" value="DNA POLYMERASE ALPHA SUBUNIT B"/>
    <property type="match status" value="1"/>
</dbReference>
<sequence>MADQNYLSEAQSFSIKTTNNRNKEKRQTAKIEQNAKKTKTDQNGLNLNRFEDFIANKNREKLNIDLKNSSNHFRFVEPVLERRHEALQKRIDFIANRFKKLQKIDNFEFTAVSALSESVQNFVIGFVAKDGESRLNKKNIYLQGCQSISNGEKISLNLDAIKKSISLFPGQVLVVKGSVIEEPRRELMATEIFDDFYSKKPENFSIENAFDFVFVSGPYFGPDNVKYEKSFLPKFAEILKEKAPSVLIMTGPFVSEDFPMLPNLNKTFSETFSDLMKSFFEDIETLFQVKSFKVLVIPSTKDVNATPFYPQPSFKNLTINENLHFLTNPASFSINGCKFCVTAADTVFDILQSDLRLANGEKTTKNGERWENLSSHLLRQKWLYPIYPPKNEKIDFENYSKLKIADDSEPNVLIWTSPSTKISNRLANCFVFEDKLSAIVYPGHLANNSGARGNYLEAKMRTGSSIADSFAFRINKL</sequence>
<dbReference type="PANTHER" id="PTHR23061">
    <property type="entry name" value="DNA POLYMERASE 2 ALPHA 70 KDA SUBUNIT"/>
    <property type="match status" value="1"/>
</dbReference>
<dbReference type="Pfam" id="PF22062">
    <property type="entry name" value="OB_DPOA2"/>
    <property type="match status" value="1"/>
</dbReference>
<evidence type="ECO:0000313" key="9">
    <source>
        <dbReference type="EMBL" id="MES1919594.1"/>
    </source>
</evidence>
<proteinExistence type="inferred from homology"/>
<dbReference type="InterPro" id="IPR054300">
    <property type="entry name" value="OB_DPOA2"/>
</dbReference>
<keyword evidence="10" id="KW-1185">Reference proteome</keyword>
<evidence type="ECO:0000256" key="2">
    <source>
        <dbReference type="ARBA" id="ARBA00007299"/>
    </source>
</evidence>
<feature type="compositionally biased region" description="Basic and acidic residues" evidence="6">
    <location>
        <begin position="21"/>
        <end position="40"/>
    </location>
</feature>
<evidence type="ECO:0000259" key="7">
    <source>
        <dbReference type="Pfam" id="PF04042"/>
    </source>
</evidence>
<evidence type="ECO:0000259" key="8">
    <source>
        <dbReference type="Pfam" id="PF22062"/>
    </source>
</evidence>
<comment type="subcellular location">
    <subcellularLocation>
        <location evidence="1">Nucleus</location>
    </subcellularLocation>
</comment>
<evidence type="ECO:0000313" key="10">
    <source>
        <dbReference type="Proteomes" id="UP001439008"/>
    </source>
</evidence>
<gene>
    <name evidence="9" type="primary">POLA2</name>
    <name evidence="9" type="ORF">MHBO_001395</name>
</gene>
<dbReference type="InterPro" id="IPR007185">
    <property type="entry name" value="DNA_pol_a/d/e_bsu"/>
</dbReference>
<dbReference type="Pfam" id="PF04042">
    <property type="entry name" value="DNA_pol_E_B"/>
    <property type="match status" value="1"/>
</dbReference>
<evidence type="ECO:0000256" key="3">
    <source>
        <dbReference type="ARBA" id="ARBA00018596"/>
    </source>
</evidence>
<dbReference type="InterPro" id="IPR016722">
    <property type="entry name" value="DNA_pol_alpha_bsu"/>
</dbReference>
<dbReference type="EMBL" id="JBDODL010000334">
    <property type="protein sequence ID" value="MES1919594.1"/>
    <property type="molecule type" value="Genomic_DNA"/>
</dbReference>
<protein>
    <recommendedName>
        <fullName evidence="3">DNA polymerase alpha subunit B</fullName>
    </recommendedName>
</protein>
<organism evidence="9 10">
    <name type="scientific">Bonamia ostreae</name>
    <dbReference type="NCBI Taxonomy" id="126728"/>
    <lineage>
        <taxon>Eukaryota</taxon>
        <taxon>Sar</taxon>
        <taxon>Rhizaria</taxon>
        <taxon>Endomyxa</taxon>
        <taxon>Ascetosporea</taxon>
        <taxon>Haplosporida</taxon>
        <taxon>Bonamia</taxon>
    </lineage>
</organism>